<gene>
    <name evidence="3" type="ORF">HDK90DRAFT_91269</name>
</gene>
<dbReference type="Gene3D" id="3.55.40.20">
    <property type="entry name" value="Iron/manganese superoxide dismutase, C-terminal domain"/>
    <property type="match status" value="1"/>
</dbReference>
<dbReference type="Proteomes" id="UP001492380">
    <property type="component" value="Unassembled WGS sequence"/>
</dbReference>
<dbReference type="SUPFAM" id="SSF46609">
    <property type="entry name" value="Fe,Mn superoxide dismutase (SOD), N-terminal domain"/>
    <property type="match status" value="1"/>
</dbReference>
<dbReference type="InterPro" id="IPR019832">
    <property type="entry name" value="Mn/Fe_SOD_C"/>
</dbReference>
<evidence type="ECO:0000259" key="2">
    <source>
        <dbReference type="Pfam" id="PF02777"/>
    </source>
</evidence>
<comment type="function">
    <text evidence="1">Component of the mitochondrial ribosome (mitoribosome), a dedicated translation machinery responsible for the synthesis of mitochondrial genome-encoded proteins, including at least some of the essential transmembrane subunits of the mitochondrial respiratory chain. The mitoribosomes are attached to the mitochondrial inner membrane and translation products are cotranslationally integrated into the membrane.</text>
</comment>
<feature type="domain" description="Manganese/iron superoxide dismutase C-terminal" evidence="2">
    <location>
        <begin position="133"/>
        <end position="172"/>
    </location>
</feature>
<dbReference type="InterPro" id="IPR036324">
    <property type="entry name" value="Mn/Fe_SOD_N_sf"/>
</dbReference>
<reference evidence="3 4" key="1">
    <citation type="submission" date="2024-04" db="EMBL/GenBank/DDBJ databases">
        <title>Phyllosticta paracitricarpa is synonymous to the EU quarantine fungus P. citricarpa based on phylogenomic analyses.</title>
        <authorList>
            <consortium name="Lawrence Berkeley National Laboratory"/>
            <person name="Van Ingen-Buijs V.A."/>
            <person name="Van Westerhoven A.C."/>
            <person name="Haridas S."/>
            <person name="Skiadas P."/>
            <person name="Martin F."/>
            <person name="Groenewald J.Z."/>
            <person name="Crous P.W."/>
            <person name="Seidl M.F."/>
        </authorList>
    </citation>
    <scope>NUCLEOTIDE SEQUENCE [LARGE SCALE GENOMIC DNA]</scope>
    <source>
        <strain evidence="3 4">CBS 123374</strain>
    </source>
</reference>
<dbReference type="EMBL" id="JBBWRZ010000012">
    <property type="protein sequence ID" value="KAK8224754.1"/>
    <property type="molecule type" value="Genomic_DNA"/>
</dbReference>
<accession>A0ABR1YBE5</accession>
<sequence length="319" mass="35317">MIPARLPRQLNPLRTAARCSRTSQVSQRRGVLTPPALLNHQKKFEENGIGTLMSAQGFKTAWTDNMDLLTGRLNKLIKGNAHLDNKEAKDIVVLTARNPAEAAIFNFASAVFNNHFFFNTLLPEKPETPQMDDHLVESITRSFGSIDNLRKEMLATAFHMFGPGFVWLVWHRPTDGGPPGWKILATYLAGSPLSDAHWRRQSVNMTNENIDSASDVTKAGQEARAKQVPGGEQHTEVQNNVGAMGQHSFEGRKQATRAPGGADIIPSLCVNTWEHAWLPTHGIGGKARYLATWWDHIDWASISKDAPRHVTGSNSTSWS</sequence>
<dbReference type="PANTHER" id="PTHR43595">
    <property type="entry name" value="37S RIBOSOMAL PROTEIN S26, MITOCHONDRIAL"/>
    <property type="match status" value="1"/>
</dbReference>
<keyword evidence="4" id="KW-1185">Reference proteome</keyword>
<dbReference type="SUPFAM" id="SSF54719">
    <property type="entry name" value="Fe,Mn superoxide dismutase (SOD), C-terminal domain"/>
    <property type="match status" value="1"/>
</dbReference>
<dbReference type="PANTHER" id="PTHR43595:SF2">
    <property type="entry name" value="SMALL RIBOSOMAL SUBUNIT PROTEIN MS42"/>
    <property type="match status" value="1"/>
</dbReference>
<evidence type="ECO:0000256" key="1">
    <source>
        <dbReference type="ARBA" id="ARBA00037226"/>
    </source>
</evidence>
<comment type="caution">
    <text evidence="3">The sequence shown here is derived from an EMBL/GenBank/DDBJ whole genome shotgun (WGS) entry which is preliminary data.</text>
</comment>
<dbReference type="Pfam" id="PF02777">
    <property type="entry name" value="Sod_Fe_C"/>
    <property type="match status" value="2"/>
</dbReference>
<feature type="domain" description="Manganese/iron superoxide dismutase C-terminal" evidence="2">
    <location>
        <begin position="263"/>
        <end position="304"/>
    </location>
</feature>
<organism evidence="3 4">
    <name type="scientific">Phyllosticta capitalensis</name>
    <dbReference type="NCBI Taxonomy" id="121624"/>
    <lineage>
        <taxon>Eukaryota</taxon>
        <taxon>Fungi</taxon>
        <taxon>Dikarya</taxon>
        <taxon>Ascomycota</taxon>
        <taxon>Pezizomycotina</taxon>
        <taxon>Dothideomycetes</taxon>
        <taxon>Dothideomycetes incertae sedis</taxon>
        <taxon>Botryosphaeriales</taxon>
        <taxon>Phyllostictaceae</taxon>
        <taxon>Phyllosticta</taxon>
    </lineage>
</organism>
<evidence type="ECO:0000313" key="4">
    <source>
        <dbReference type="Proteomes" id="UP001492380"/>
    </source>
</evidence>
<proteinExistence type="predicted"/>
<protein>
    <submittedName>
        <fullName evidence="3">Manganese/iron superoxide dismutase</fullName>
    </submittedName>
</protein>
<evidence type="ECO:0000313" key="3">
    <source>
        <dbReference type="EMBL" id="KAK8224754.1"/>
    </source>
</evidence>
<dbReference type="InterPro" id="IPR036314">
    <property type="entry name" value="SOD_C_sf"/>
</dbReference>
<name>A0ABR1YBE5_9PEZI</name>